<dbReference type="AlphaFoldDB" id="A0A0H5SFB7"/>
<gene>
    <name evidence="3" type="ORF">HHT355_0979</name>
</gene>
<feature type="domain" description="DUF5658" evidence="2">
    <location>
        <begin position="19"/>
        <end position="110"/>
    </location>
</feature>
<dbReference type="OrthoDB" id="1929760at2"/>
<keyword evidence="1" id="KW-0472">Membrane</keyword>
<feature type="transmembrane region" description="Helical" evidence="1">
    <location>
        <begin position="55"/>
        <end position="73"/>
    </location>
</feature>
<dbReference type="RefSeq" id="WP_103202306.1">
    <property type="nucleotide sequence ID" value="NZ_CVTD020000012.1"/>
</dbReference>
<dbReference type="Pfam" id="PF18902">
    <property type="entry name" value="DUF5658"/>
    <property type="match status" value="1"/>
</dbReference>
<protein>
    <submittedName>
        <fullName evidence="3">Putative membrane protein</fullName>
    </submittedName>
</protein>
<keyword evidence="1" id="KW-0812">Transmembrane</keyword>
<keyword evidence="1" id="KW-1133">Transmembrane helix</keyword>
<dbReference type="Proteomes" id="UP000236497">
    <property type="component" value="Unassembled WGS sequence"/>
</dbReference>
<evidence type="ECO:0000313" key="4">
    <source>
        <dbReference type="Proteomes" id="UP000236497"/>
    </source>
</evidence>
<feature type="transmembrane region" description="Helical" evidence="1">
    <location>
        <begin position="17"/>
        <end position="35"/>
    </location>
</feature>
<dbReference type="EMBL" id="CVTD020000012">
    <property type="protein sequence ID" value="CRZ34182.1"/>
    <property type="molecule type" value="Genomic_DNA"/>
</dbReference>
<evidence type="ECO:0000313" key="3">
    <source>
        <dbReference type="EMBL" id="CRZ34182.1"/>
    </source>
</evidence>
<evidence type="ECO:0000259" key="2">
    <source>
        <dbReference type="Pfam" id="PF18902"/>
    </source>
</evidence>
<organism evidence="3 4">
    <name type="scientific">Herbinix hemicellulosilytica</name>
    <dbReference type="NCBI Taxonomy" id="1564487"/>
    <lineage>
        <taxon>Bacteria</taxon>
        <taxon>Bacillati</taxon>
        <taxon>Bacillota</taxon>
        <taxon>Clostridia</taxon>
        <taxon>Lachnospirales</taxon>
        <taxon>Lachnospiraceae</taxon>
        <taxon>Herbinix</taxon>
    </lineage>
</organism>
<dbReference type="InterPro" id="IPR043717">
    <property type="entry name" value="DUF5658"/>
</dbReference>
<reference evidence="3 4" key="1">
    <citation type="submission" date="2015-06" db="EMBL/GenBank/DDBJ databases">
        <authorList>
            <person name="Wibberg Daniel"/>
        </authorList>
    </citation>
    <scope>NUCLEOTIDE SEQUENCE [LARGE SCALE GENOMIC DNA]</scope>
    <source>
        <strain evidence="3 4">T3/55T</strain>
    </source>
</reference>
<proteinExistence type="predicted"/>
<accession>A0A0H5SFB7</accession>
<feature type="transmembrane region" description="Helical" evidence="1">
    <location>
        <begin position="85"/>
        <end position="111"/>
    </location>
</feature>
<sequence>MIDFIKEYNLENIRKKLTILYFLNVTDIIFTLALLRTGLFKEMNIFMVNVVKDPFISIIIKIIFPAVLLYLIFKKIRTMDYEELRAANIGLLISLTAYSLVNLSHIIWVAMLPVLLHKF</sequence>
<keyword evidence="4" id="KW-1185">Reference proteome</keyword>
<evidence type="ECO:0000256" key="1">
    <source>
        <dbReference type="SAM" id="Phobius"/>
    </source>
</evidence>
<name>A0A0H5SFB7_HERHM</name>